<evidence type="ECO:0000259" key="2">
    <source>
        <dbReference type="Pfam" id="PF01145"/>
    </source>
</evidence>
<dbReference type="EMBL" id="MN508356">
    <property type="protein sequence ID" value="QFR59756.1"/>
    <property type="molecule type" value="Genomic_DNA"/>
</dbReference>
<feature type="coiled-coil region" evidence="1">
    <location>
        <begin position="194"/>
        <end position="252"/>
    </location>
</feature>
<dbReference type="Proteomes" id="UP000326537">
    <property type="component" value="Segment"/>
</dbReference>
<accession>A0A5P8PR70</accession>
<dbReference type="PROSITE" id="PS51257">
    <property type="entry name" value="PROKAR_LIPOPROTEIN"/>
    <property type="match status" value="1"/>
</dbReference>
<dbReference type="Pfam" id="PF01145">
    <property type="entry name" value="Band_7"/>
    <property type="match status" value="1"/>
</dbReference>
<evidence type="ECO:0000256" key="1">
    <source>
        <dbReference type="SAM" id="Coils"/>
    </source>
</evidence>
<evidence type="ECO:0000313" key="3">
    <source>
        <dbReference type="EMBL" id="QFR59756.1"/>
    </source>
</evidence>
<reference evidence="3 4" key="1">
    <citation type="submission" date="2019-09" db="EMBL/GenBank/DDBJ databases">
        <title>The characteristics and genome analysis of VB_ApiP_XC38, a novel N4-like phage Infecting Acinetobacter pittii.</title>
        <authorList>
            <person name="Cheng M."/>
        </authorList>
    </citation>
    <scope>NUCLEOTIDE SEQUENCE [LARGE SCALE GENOMIC DNA]</scope>
</reference>
<proteinExistence type="predicted"/>
<organism evidence="3 4">
    <name type="scientific">Acinetobacter phage VB_ApiP_XC38</name>
    <dbReference type="NCBI Taxonomy" id="2655002"/>
    <lineage>
        <taxon>Viruses</taxon>
        <taxon>Duplodnaviria</taxon>
        <taxon>Heunggongvirae</taxon>
        <taxon>Uroviricota</taxon>
        <taxon>Caudoviricetes</taxon>
        <taxon>Schitoviridae</taxon>
        <taxon>Exceevirus</taxon>
        <taxon>Exceevirus Xc38</taxon>
    </lineage>
</organism>
<keyword evidence="1" id="KW-0175">Coiled coil</keyword>
<name>A0A5P8PR70_9CAUD</name>
<keyword evidence="4" id="KW-1185">Reference proteome</keyword>
<evidence type="ECO:0000313" key="4">
    <source>
        <dbReference type="Proteomes" id="UP000326537"/>
    </source>
</evidence>
<feature type="domain" description="Band 7" evidence="2">
    <location>
        <begin position="26"/>
        <end position="212"/>
    </location>
</feature>
<sequence length="271" mass="29325">MLRKIALGCAVAMSIALSACSPVTKVTDAEVGIRTTFSGEIEDKVLDQGFHQVVIGDVTKVSKRNLILTVQTNPITVEKVPMAAFVTKINYGIVPANAAIAYKTEKSQNLENDGEVMLLGKYISDITDASVQTAVSKYKALEVNDNRTAIEAAIKDELNKRLKLAGKDRFVTVNEINVLEVKPHASIVASSLAIVNSQNALKTKQNELETAKVETEVKRVLAENASEKYIDLQRAEAELIKSQALLKAAEKGTLNTMVIVPEKFSALGAVK</sequence>
<gene>
    <name evidence="3" type="ORF">VBApiPXC38_69</name>
</gene>
<dbReference type="InterPro" id="IPR001107">
    <property type="entry name" value="Band_7"/>
</dbReference>
<protein>
    <recommendedName>
        <fullName evidence="2">Band 7 domain-containing protein</fullName>
    </recommendedName>
</protein>